<sequence>MKRMRAWSRGLRRTRRQTLVGTLSAQAGLAIEGVELALRACEPDADLDALVERIEQVEHKGDATRLQFVHLLSTRVVTPLDREDMFRFSRSLDEVLTNTRDFVRETRAWQVQPDAHSRAGLEHVRRGLNRLLGAMDAASGRISRERCAAARTEGRRVREQYEDGLRQLFLGELSMEALARRELLRRVDVIGLRLIEAIDAVVDGIVKRTI</sequence>
<evidence type="ECO:0008006" key="6">
    <source>
        <dbReference type="Google" id="ProtNLM"/>
    </source>
</evidence>
<organism evidence="2 5">
    <name type="scientific">Actinomyces ruminicola</name>
    <dbReference type="NCBI Taxonomy" id="332524"/>
    <lineage>
        <taxon>Bacteria</taxon>
        <taxon>Bacillati</taxon>
        <taxon>Actinomycetota</taxon>
        <taxon>Actinomycetes</taxon>
        <taxon>Actinomycetales</taxon>
        <taxon>Actinomycetaceae</taxon>
        <taxon>Actinomyces</taxon>
    </lineage>
</organism>
<gene>
    <name evidence="2" type="ORF">SAMN04487766_104138</name>
    <name evidence="3" type="ORF">SAMN05216355_10849</name>
</gene>
<evidence type="ECO:0000313" key="3">
    <source>
        <dbReference type="EMBL" id="SDN61918.1"/>
    </source>
</evidence>
<dbReference type="STRING" id="332524.SAMN04487766_104138"/>
<evidence type="ECO:0000313" key="4">
    <source>
        <dbReference type="Proteomes" id="UP000198541"/>
    </source>
</evidence>
<dbReference type="InterPro" id="IPR038078">
    <property type="entry name" value="PhoU-like_sf"/>
</dbReference>
<accession>A0A1G9UKF7</accession>
<protein>
    <recommendedName>
        <fullName evidence="6">DUF47 domain-containing protein</fullName>
    </recommendedName>
</protein>
<dbReference type="AlphaFoldDB" id="A0A1G9UKF7"/>
<evidence type="ECO:0000313" key="2">
    <source>
        <dbReference type="EMBL" id="SDM60378.1"/>
    </source>
</evidence>
<dbReference type="EMBL" id="FNIM01000008">
    <property type="protein sequence ID" value="SDN61918.1"/>
    <property type="molecule type" value="Genomic_DNA"/>
</dbReference>
<dbReference type="Proteomes" id="UP000199671">
    <property type="component" value="Unassembled WGS sequence"/>
</dbReference>
<dbReference type="Pfam" id="PF01865">
    <property type="entry name" value="PhoU_div"/>
    <property type="match status" value="1"/>
</dbReference>
<keyword evidence="4" id="KW-1185">Reference proteome</keyword>
<dbReference type="Proteomes" id="UP000198541">
    <property type="component" value="Unassembled WGS sequence"/>
</dbReference>
<name>A0A1G9UKF7_9ACTO</name>
<reference evidence="2 5" key="1">
    <citation type="submission" date="2016-10" db="EMBL/GenBank/DDBJ databases">
        <authorList>
            <person name="de Groot N.N."/>
        </authorList>
    </citation>
    <scope>NUCLEOTIDE SEQUENCE [LARGE SCALE GENOMIC DNA]</scope>
    <source>
        <strain evidence="3">DSM 27982</strain>
        <strain evidence="2 5">KPR-7B</strain>
    </source>
</reference>
<dbReference type="Gene3D" id="1.20.58.220">
    <property type="entry name" value="Phosphate transport system protein phou homolog 2, domain 2"/>
    <property type="match status" value="1"/>
</dbReference>
<dbReference type="InterPro" id="IPR018445">
    <property type="entry name" value="Put_Phosphate_transp_reg"/>
</dbReference>
<dbReference type="EMBL" id="FNHU01000004">
    <property type="protein sequence ID" value="SDM60378.1"/>
    <property type="molecule type" value="Genomic_DNA"/>
</dbReference>
<proteinExistence type="inferred from homology"/>
<reference evidence="4" key="2">
    <citation type="submission" date="2016-10" db="EMBL/GenBank/DDBJ databases">
        <authorList>
            <person name="Varghese N."/>
            <person name="Submissions S."/>
        </authorList>
    </citation>
    <scope>NUCLEOTIDE SEQUENCE [LARGE SCALE GENOMIC DNA]</scope>
    <source>
        <strain evidence="4">DSM 27982</strain>
    </source>
</reference>
<comment type="similarity">
    <text evidence="1">Belongs to the UPF0111 family.</text>
</comment>
<evidence type="ECO:0000313" key="5">
    <source>
        <dbReference type="Proteomes" id="UP000199671"/>
    </source>
</evidence>
<evidence type="ECO:0000256" key="1">
    <source>
        <dbReference type="ARBA" id="ARBA00008591"/>
    </source>
</evidence>